<accession>A0A078L0Q9</accession>
<protein>
    <recommendedName>
        <fullName evidence="1">TfuA-like core domain-containing protein</fullName>
    </recommendedName>
</protein>
<organism evidence="2 3">
    <name type="scientific">Legionella massiliensis</name>
    <dbReference type="NCBI Taxonomy" id="1034943"/>
    <lineage>
        <taxon>Bacteria</taxon>
        <taxon>Pseudomonadati</taxon>
        <taxon>Pseudomonadota</taxon>
        <taxon>Gammaproteobacteria</taxon>
        <taxon>Legionellales</taxon>
        <taxon>Legionellaceae</taxon>
        <taxon>Legionella</taxon>
    </lineage>
</organism>
<evidence type="ECO:0000313" key="2">
    <source>
        <dbReference type="EMBL" id="CDZ77634.1"/>
    </source>
</evidence>
<dbReference type="EMBL" id="CCSB01000002">
    <property type="protein sequence ID" value="CDZ77634.1"/>
    <property type="molecule type" value="Genomic_DNA"/>
</dbReference>
<dbReference type="RefSeq" id="WP_176695288.1">
    <property type="nucleotide sequence ID" value="NZ_CCVW01000002.1"/>
</dbReference>
<reference evidence="2 3" key="1">
    <citation type="submission" date="2014-06" db="EMBL/GenBank/DDBJ databases">
        <authorList>
            <person name="Urmite Genomes Urmite Genomes"/>
        </authorList>
    </citation>
    <scope>NUCLEOTIDE SEQUENCE [LARGE SCALE GENOMIC DNA]</scope>
</reference>
<gene>
    <name evidence="2" type="ORF">BN59_01918</name>
</gene>
<evidence type="ECO:0000259" key="1">
    <source>
        <dbReference type="Pfam" id="PF07812"/>
    </source>
</evidence>
<evidence type="ECO:0000313" key="3">
    <source>
        <dbReference type="Proteomes" id="UP000044071"/>
    </source>
</evidence>
<feature type="domain" description="TfuA-like core" evidence="1">
    <location>
        <begin position="49"/>
        <end position="168"/>
    </location>
</feature>
<dbReference type="Pfam" id="PF07812">
    <property type="entry name" value="TfuA"/>
    <property type="match status" value="1"/>
</dbReference>
<dbReference type="STRING" id="1034943.BN59_01918"/>
<sequence length="464" mass="52926">MGIHVFLGPTLDLQTAQGYLPQAYYHPPVQCGDLIRLLRLAPKVIVLIDGLYEQVPAVWHKEIMLALDRGVIVYGAASMGALRAAELDAYGMRGVGKIFQDFLSGRLNDDDEVAVLHYGEEQGMSAINEAMVNIRATLEAAIEAKIITPDSAEKLVCWCKAQFYPKRSLQAAIKHQDGDYSKLSAWLKQHGVIDLKRADAIAVLQEVQTLCAKSEKGSNLPYTKFIASLVDDEMATPFYNPLPWLPEIERKIQVLSLQNPAEYKLIFELSRLLKNAFVVLESTQLLEEQQHYLQYIQANNLYYPEKLYTYLCGHEELSALYPWMLHFTCLTNSNKARVESYLPVAAFYFEQDLSILSKAGQGLLTWIIVLILLLNEHLDAPHLTLKSEVLAEHLEDLGFWRRYKQAEGIDLKKCLEFVLIYMKIIYIHQGFRDIKPGLATAPEYYNWIYDGLILYEQELGMRQE</sequence>
<proteinExistence type="predicted"/>
<dbReference type="Proteomes" id="UP000044071">
    <property type="component" value="Unassembled WGS sequence"/>
</dbReference>
<dbReference type="eggNOG" id="COG3482">
    <property type="taxonomic scope" value="Bacteria"/>
</dbReference>
<keyword evidence="3" id="KW-1185">Reference proteome</keyword>
<name>A0A078L0Q9_9GAMM</name>
<dbReference type="InterPro" id="IPR012924">
    <property type="entry name" value="TfuA_core"/>
</dbReference>
<dbReference type="AlphaFoldDB" id="A0A078L0Q9"/>